<comment type="caution">
    <text evidence="1">The sequence shown here is derived from an EMBL/GenBank/DDBJ whole genome shotgun (WGS) entry which is preliminary data.</text>
</comment>
<dbReference type="OrthoDB" id="9800877at2"/>
<dbReference type="GO" id="GO:0006313">
    <property type="term" value="P:DNA transposition"/>
    <property type="evidence" value="ECO:0007669"/>
    <property type="project" value="InterPro"/>
</dbReference>
<evidence type="ECO:0000313" key="2">
    <source>
        <dbReference type="Proteomes" id="UP000076577"/>
    </source>
</evidence>
<dbReference type="PATRIC" id="fig|989403.3.peg.4027"/>
<accession>A0A165VRU2</accession>
<dbReference type="EMBL" id="LMCB01000075">
    <property type="protein sequence ID" value="KZL15345.1"/>
    <property type="molecule type" value="Genomic_DNA"/>
</dbReference>
<dbReference type="Pfam" id="PF01527">
    <property type="entry name" value="HTH_Tnp_1"/>
    <property type="match status" value="1"/>
</dbReference>
<dbReference type="SUPFAM" id="SSF48295">
    <property type="entry name" value="TrpR-like"/>
    <property type="match status" value="1"/>
</dbReference>
<dbReference type="RefSeq" id="WP_068009338.1">
    <property type="nucleotide sequence ID" value="NZ_FOFM01000061.1"/>
</dbReference>
<dbReference type="InterPro" id="IPR010921">
    <property type="entry name" value="Trp_repressor/repl_initiator"/>
</dbReference>
<dbReference type="AlphaFoldDB" id="A0A165VRU2"/>
<sequence length="128" mass="14009">MMKDRAERRWSDDDKRAVCQEALEGSIPVAKVATQHGLKKARLCYWLKDARYDPTLDGSSLHTTETGFVSVSVIEESALRPVMANTEPAAGKADPLCLEIRLAGGHHVHLSGPVNSALVTQILRELCT</sequence>
<proteinExistence type="predicted"/>
<dbReference type="GO" id="GO:0043565">
    <property type="term" value="F:sequence-specific DNA binding"/>
    <property type="evidence" value="ECO:0007669"/>
    <property type="project" value="InterPro"/>
</dbReference>
<name>A0A165VRU2_9HYPH</name>
<dbReference type="GO" id="GO:0004803">
    <property type="term" value="F:transposase activity"/>
    <property type="evidence" value="ECO:0007669"/>
    <property type="project" value="InterPro"/>
</dbReference>
<organism evidence="1 2">
    <name type="scientific">Pseudovibrio axinellae</name>
    <dbReference type="NCBI Taxonomy" id="989403"/>
    <lineage>
        <taxon>Bacteria</taxon>
        <taxon>Pseudomonadati</taxon>
        <taxon>Pseudomonadota</taxon>
        <taxon>Alphaproteobacteria</taxon>
        <taxon>Hyphomicrobiales</taxon>
        <taxon>Stappiaceae</taxon>
        <taxon>Pseudovibrio</taxon>
    </lineage>
</organism>
<dbReference type="Proteomes" id="UP000076577">
    <property type="component" value="Unassembled WGS sequence"/>
</dbReference>
<dbReference type="InterPro" id="IPR002514">
    <property type="entry name" value="Transposase_8"/>
</dbReference>
<keyword evidence="2" id="KW-1185">Reference proteome</keyword>
<reference evidence="1 2" key="1">
    <citation type="journal article" date="2016" name="Front. Microbiol.">
        <title>Comparative Genomic Analysis Reveals a Diverse Repertoire of Genes Involved in Prokaryote-Eukaryote Interactions within the Pseudovibrio Genus.</title>
        <authorList>
            <person name="Romano S."/>
            <person name="Fernandez-Guerra A."/>
            <person name="Reen F.J."/>
            <person name="Glockner F.O."/>
            <person name="Crowley S.P."/>
            <person name="O'Sullivan O."/>
            <person name="Cotter P.D."/>
            <person name="Adams C."/>
            <person name="Dobson A.D."/>
            <person name="O'Gara F."/>
        </authorList>
    </citation>
    <scope>NUCLEOTIDE SEQUENCE [LARGE SCALE GENOMIC DNA]</scope>
    <source>
        <strain evidence="1 2">Ad2</strain>
    </source>
</reference>
<gene>
    <name evidence="1" type="ORF">PsAD2_03712</name>
</gene>
<evidence type="ECO:0000313" key="1">
    <source>
        <dbReference type="EMBL" id="KZL15345.1"/>
    </source>
</evidence>
<protein>
    <submittedName>
        <fullName evidence="1">Transposase</fullName>
    </submittedName>
</protein>
<dbReference type="STRING" id="989403.SAMN05421798_1614"/>